<proteinExistence type="predicted"/>
<evidence type="ECO:0000313" key="1">
    <source>
        <dbReference type="EMBL" id="AIZ17065.1"/>
    </source>
</evidence>
<accession>A0A0A7ICW8</accession>
<sequence length="66" mass="7503">MARNISEHDKTLTDEIGAIDALCDQILDRLPYETGDMARAYRAGQIMMASLIKHDILLRLHHTHTT</sequence>
<protein>
    <submittedName>
        <fullName evidence="1">Uncharacterized protein</fullName>
    </submittedName>
</protein>
<dbReference type="STRING" id="1447715.AH67_05290"/>
<dbReference type="HOGENOM" id="CLU_2822487_0_0_11"/>
<keyword evidence="2" id="KW-1185">Reference proteome</keyword>
<dbReference type="Proteomes" id="UP000030636">
    <property type="component" value="Chromosome"/>
</dbReference>
<gene>
    <name evidence="1" type="ORF">AH67_05290</name>
</gene>
<organism evidence="1 2">
    <name type="scientific">Bifidobacterium pseudolongum PV8-2</name>
    <dbReference type="NCBI Taxonomy" id="1447715"/>
    <lineage>
        <taxon>Bacteria</taxon>
        <taxon>Bacillati</taxon>
        <taxon>Actinomycetota</taxon>
        <taxon>Actinomycetes</taxon>
        <taxon>Bifidobacteriales</taxon>
        <taxon>Bifidobacteriaceae</taxon>
        <taxon>Bifidobacterium</taxon>
    </lineage>
</organism>
<name>A0A0A7ICW8_9BIFI</name>
<dbReference type="EMBL" id="CP007457">
    <property type="protein sequence ID" value="AIZ17065.1"/>
    <property type="molecule type" value="Genomic_DNA"/>
</dbReference>
<dbReference type="RefSeq" id="WP_039172000.1">
    <property type="nucleotide sequence ID" value="NZ_CP007457.1"/>
</dbReference>
<dbReference type="AlphaFoldDB" id="A0A0A7ICW8"/>
<dbReference type="KEGG" id="bpsp:AH67_05290"/>
<evidence type="ECO:0000313" key="2">
    <source>
        <dbReference type="Proteomes" id="UP000030636"/>
    </source>
</evidence>
<reference evidence="1 2" key="1">
    <citation type="journal article" date="2015" name="Genome Announc.">
        <title>Bifidobacterium pseudolongum Strain PV8-2, Isolated from a Stool Sample of an Anemic Kenyan Infant.</title>
        <authorList>
            <person name="Vazquez-Gutierrez P."/>
            <person name="Lacroix C."/>
            <person name="Chassard C."/>
            <person name="Klumpp J."/>
            <person name="Stevens M.J."/>
            <person name="Jans C."/>
        </authorList>
    </citation>
    <scope>NUCLEOTIDE SEQUENCE [LARGE SCALE GENOMIC DNA]</scope>
    <source>
        <strain evidence="1 2">PV8-2</strain>
    </source>
</reference>